<reference evidence="2 3" key="1">
    <citation type="journal article" date="2018" name="G3 (Bethesda)">
        <title>Phylogenetic and Phylogenomic Definition of Rhizopus Species.</title>
        <authorList>
            <person name="Gryganskyi A.P."/>
            <person name="Golan J."/>
            <person name="Dolatabadi S."/>
            <person name="Mondo S."/>
            <person name="Robb S."/>
            <person name="Idnurm A."/>
            <person name="Muszewska A."/>
            <person name="Steczkiewicz K."/>
            <person name="Masonjones S."/>
            <person name="Liao H.L."/>
            <person name="Gajdeczka M.T."/>
            <person name="Anike F."/>
            <person name="Vuek A."/>
            <person name="Anishchenko I.M."/>
            <person name="Voigt K."/>
            <person name="de Hoog G.S."/>
            <person name="Smith M.E."/>
            <person name="Heitman J."/>
            <person name="Vilgalys R."/>
            <person name="Stajich J.E."/>
        </authorList>
    </citation>
    <scope>NUCLEOTIDE SEQUENCE [LARGE SCALE GENOMIC DNA]</scope>
    <source>
        <strain evidence="2 3">LSU 92-RS-03</strain>
    </source>
</reference>
<dbReference type="AlphaFoldDB" id="A0A367IVD9"/>
<feature type="non-terminal residue" evidence="2">
    <location>
        <position position="1"/>
    </location>
</feature>
<evidence type="ECO:0000313" key="2">
    <source>
        <dbReference type="EMBL" id="RCH81586.1"/>
    </source>
</evidence>
<evidence type="ECO:0000313" key="3">
    <source>
        <dbReference type="Proteomes" id="UP000253551"/>
    </source>
</evidence>
<proteinExistence type="predicted"/>
<sequence>VFPRRTYTNEDGSLSLRDAGFLPNVSLNVHILKHVVDPESEDITAEGDTDNQSLNESIQGNDSNSDMDPMEVDDTAAMDPHRPPANNASRNWARRGIGHRLIDPPFEAETPTITTGQNTDQGSISRRSHLLSAIEQRASVNNTMNREIEQQRGGLERHSKELRDICTNNVSVLLSQHSTASNRYLKNLSDVSSDVAERLVKNLKEKGKLNASTLRKLTDHWQVVFKSIELVFIV</sequence>
<organism evidence="2 3">
    <name type="scientific">Rhizopus stolonifer</name>
    <name type="common">Rhizopus nigricans</name>
    <dbReference type="NCBI Taxonomy" id="4846"/>
    <lineage>
        <taxon>Eukaryota</taxon>
        <taxon>Fungi</taxon>
        <taxon>Fungi incertae sedis</taxon>
        <taxon>Mucoromycota</taxon>
        <taxon>Mucoromycotina</taxon>
        <taxon>Mucoromycetes</taxon>
        <taxon>Mucorales</taxon>
        <taxon>Mucorineae</taxon>
        <taxon>Rhizopodaceae</taxon>
        <taxon>Rhizopus</taxon>
    </lineage>
</organism>
<feature type="compositionally biased region" description="Acidic residues" evidence="1">
    <location>
        <begin position="40"/>
        <end position="49"/>
    </location>
</feature>
<protein>
    <submittedName>
        <fullName evidence="2">Uncharacterized protein</fullName>
    </submittedName>
</protein>
<accession>A0A367IVD9</accession>
<dbReference type="STRING" id="4846.A0A367IVD9"/>
<feature type="compositionally biased region" description="Polar residues" evidence="1">
    <location>
        <begin position="50"/>
        <end position="66"/>
    </location>
</feature>
<feature type="region of interest" description="Disordered" evidence="1">
    <location>
        <begin position="40"/>
        <end position="124"/>
    </location>
</feature>
<name>A0A367IVD9_RHIST</name>
<dbReference type="OrthoDB" id="120976at2759"/>
<keyword evidence="3" id="KW-1185">Reference proteome</keyword>
<gene>
    <name evidence="2" type="ORF">CU098_007550</name>
</gene>
<feature type="compositionally biased region" description="Polar residues" evidence="1">
    <location>
        <begin position="111"/>
        <end position="124"/>
    </location>
</feature>
<dbReference type="EMBL" id="PJQM01005456">
    <property type="protein sequence ID" value="RCH81586.1"/>
    <property type="molecule type" value="Genomic_DNA"/>
</dbReference>
<evidence type="ECO:0000256" key="1">
    <source>
        <dbReference type="SAM" id="MobiDB-lite"/>
    </source>
</evidence>
<dbReference type="Proteomes" id="UP000253551">
    <property type="component" value="Unassembled WGS sequence"/>
</dbReference>
<comment type="caution">
    <text evidence="2">The sequence shown here is derived from an EMBL/GenBank/DDBJ whole genome shotgun (WGS) entry which is preliminary data.</text>
</comment>